<accession>A0AAU8AUU3</accession>
<evidence type="ECO:0000313" key="2">
    <source>
        <dbReference type="EMBL" id="XCD03120.1"/>
    </source>
</evidence>
<reference evidence="2" key="1">
    <citation type="submission" date="2024-03" db="EMBL/GenBank/DDBJ databases">
        <title>Diverse circular DNA viruses in blood, oral, and fecal samples of captive lemurs.</title>
        <authorList>
            <person name="Paietta E.N."/>
            <person name="Kraberger S."/>
            <person name="Lund M.C."/>
            <person name="Custer J.M."/>
            <person name="Vargas K.M."/>
            <person name="Ehmke E.E."/>
            <person name="Yoder A.D."/>
            <person name="Varsani A."/>
        </authorList>
    </citation>
    <scope>NUCLEOTIDE SEQUENCE</scope>
    <source>
        <strain evidence="2">Duke_17_45</strain>
    </source>
</reference>
<dbReference type="EMBL" id="PP511318">
    <property type="protein sequence ID" value="XCD03120.1"/>
    <property type="molecule type" value="Genomic_DNA"/>
</dbReference>
<feature type="region of interest" description="Disordered" evidence="1">
    <location>
        <begin position="263"/>
        <end position="305"/>
    </location>
</feature>
<evidence type="ECO:0000256" key="1">
    <source>
        <dbReference type="SAM" id="MobiDB-lite"/>
    </source>
</evidence>
<name>A0AAU8AUU3_9VIRU</name>
<sequence>MNYLTESNEQSTMTAMPNVGQEVEKSRALQEVQAAIFMARQLPRDETRAYRKVMEAGKRLSLAEKAIYCYPRGGQQIKGASIRTAETIAKYWGNLSYGIKELSQSSTEHSSEMMAYCWDLESNVRVERVFKVKHIRDTKSGSKLLTDARDIYEKTANDGARRLRAAILEVLPSDIVEDFLKVCEKTIEGSSDKPIKDRVQDMLKLFEELGVTKEMIEVRIGTKTDNFIAKNLVDLGAIYNSIKNNFAPINQYFEVPTSAEKQKSEAEQKLLKDSGKTTKKKQYEPTPEELEALNDIYGEQNEINE</sequence>
<proteinExistence type="predicted"/>
<protein>
    <submittedName>
        <fullName evidence="2">Uncharacterized protein</fullName>
    </submittedName>
</protein>
<feature type="compositionally biased region" description="Basic and acidic residues" evidence="1">
    <location>
        <begin position="263"/>
        <end position="276"/>
    </location>
</feature>
<organism evidence="2">
    <name type="scientific">Dulem virus 31</name>
    <dbReference type="NCBI Taxonomy" id="3145749"/>
    <lineage>
        <taxon>Viruses</taxon>
        <taxon>Monodnaviria</taxon>
        <taxon>Sangervirae</taxon>
        <taxon>Phixviricota</taxon>
        <taxon>Malgrandaviricetes</taxon>
        <taxon>Petitvirales</taxon>
        <taxon>Microviridae</taxon>
        <taxon>Microvirus</taxon>
    </lineage>
</organism>